<dbReference type="GO" id="GO:0009982">
    <property type="term" value="F:pseudouridine synthase activity"/>
    <property type="evidence" value="ECO:0007669"/>
    <property type="project" value="InterPro"/>
</dbReference>
<protein>
    <submittedName>
        <fullName evidence="1">Uncharacterized protein</fullName>
    </submittedName>
</protein>
<proteinExistence type="predicted"/>
<dbReference type="Gramene" id="Zm00001eb333930_T001">
    <property type="protein sequence ID" value="Zm00001eb333930_P001"/>
    <property type="gene ID" value="Zm00001eb333930"/>
</dbReference>
<accession>A0A804QJE8</accession>
<dbReference type="GO" id="GO:0003723">
    <property type="term" value="F:RNA binding"/>
    <property type="evidence" value="ECO:0007669"/>
    <property type="project" value="InterPro"/>
</dbReference>
<evidence type="ECO:0000313" key="2">
    <source>
        <dbReference type="Proteomes" id="UP000007305"/>
    </source>
</evidence>
<organism evidence="1 2">
    <name type="scientific">Zea mays</name>
    <name type="common">Maize</name>
    <dbReference type="NCBI Taxonomy" id="4577"/>
    <lineage>
        <taxon>Eukaryota</taxon>
        <taxon>Viridiplantae</taxon>
        <taxon>Streptophyta</taxon>
        <taxon>Embryophyta</taxon>
        <taxon>Tracheophyta</taxon>
        <taxon>Spermatophyta</taxon>
        <taxon>Magnoliopsida</taxon>
        <taxon>Liliopsida</taxon>
        <taxon>Poales</taxon>
        <taxon>Poaceae</taxon>
        <taxon>PACMAD clade</taxon>
        <taxon>Panicoideae</taxon>
        <taxon>Andropogonodae</taxon>
        <taxon>Andropogoneae</taxon>
        <taxon>Tripsacinae</taxon>
        <taxon>Zea</taxon>
    </lineage>
</organism>
<dbReference type="AlphaFoldDB" id="A0A804QJE8"/>
<dbReference type="InParanoid" id="A0A804QJE8"/>
<dbReference type="SUPFAM" id="SSF55120">
    <property type="entry name" value="Pseudouridine synthase"/>
    <property type="match status" value="1"/>
</dbReference>
<evidence type="ECO:0000313" key="1">
    <source>
        <dbReference type="EnsemblPlants" id="Zm00001eb333930_P001"/>
    </source>
</evidence>
<name>A0A804QJE8_MAIZE</name>
<dbReference type="Gene3D" id="3.30.2350.10">
    <property type="entry name" value="Pseudouridine synthase"/>
    <property type="match status" value="1"/>
</dbReference>
<dbReference type="EnsemblPlants" id="Zm00001eb333930_T001">
    <property type="protein sequence ID" value="Zm00001eb333930_P001"/>
    <property type="gene ID" value="Zm00001eb333930"/>
</dbReference>
<dbReference type="Proteomes" id="UP000007305">
    <property type="component" value="Chromosome 8"/>
</dbReference>
<reference evidence="2" key="1">
    <citation type="journal article" date="2009" name="Science">
        <title>The B73 maize genome: complexity, diversity, and dynamics.</title>
        <authorList>
            <person name="Schnable P.S."/>
            <person name="Ware D."/>
            <person name="Fulton R.S."/>
            <person name="Stein J.C."/>
            <person name="Wei F."/>
            <person name="Pasternak S."/>
            <person name="Liang C."/>
            <person name="Zhang J."/>
            <person name="Fulton L."/>
            <person name="Graves T.A."/>
            <person name="Minx P."/>
            <person name="Reily A.D."/>
            <person name="Courtney L."/>
            <person name="Kruchowski S.S."/>
            <person name="Tomlinson C."/>
            <person name="Strong C."/>
            <person name="Delehaunty K."/>
            <person name="Fronick C."/>
            <person name="Courtney B."/>
            <person name="Rock S.M."/>
            <person name="Belter E."/>
            <person name="Du F."/>
            <person name="Kim K."/>
            <person name="Abbott R.M."/>
            <person name="Cotton M."/>
            <person name="Levy A."/>
            <person name="Marchetto P."/>
            <person name="Ochoa K."/>
            <person name="Jackson S.M."/>
            <person name="Gillam B."/>
            <person name="Chen W."/>
            <person name="Yan L."/>
            <person name="Higginbotham J."/>
            <person name="Cardenas M."/>
            <person name="Waligorski J."/>
            <person name="Applebaum E."/>
            <person name="Phelps L."/>
            <person name="Falcone J."/>
            <person name="Kanchi K."/>
            <person name="Thane T."/>
            <person name="Scimone A."/>
            <person name="Thane N."/>
            <person name="Henke J."/>
            <person name="Wang T."/>
            <person name="Ruppert J."/>
            <person name="Shah N."/>
            <person name="Rotter K."/>
            <person name="Hodges J."/>
            <person name="Ingenthron E."/>
            <person name="Cordes M."/>
            <person name="Kohlberg S."/>
            <person name="Sgro J."/>
            <person name="Delgado B."/>
            <person name="Mead K."/>
            <person name="Chinwalla A."/>
            <person name="Leonard S."/>
            <person name="Crouse K."/>
            <person name="Collura K."/>
            <person name="Kudrna D."/>
            <person name="Currie J."/>
            <person name="He R."/>
            <person name="Angelova A."/>
            <person name="Rajasekar S."/>
            <person name="Mueller T."/>
            <person name="Lomeli R."/>
            <person name="Scara G."/>
            <person name="Ko A."/>
            <person name="Delaney K."/>
            <person name="Wissotski M."/>
            <person name="Lopez G."/>
            <person name="Campos D."/>
            <person name="Braidotti M."/>
            <person name="Ashley E."/>
            <person name="Golser W."/>
            <person name="Kim H."/>
            <person name="Lee S."/>
            <person name="Lin J."/>
            <person name="Dujmic Z."/>
            <person name="Kim W."/>
            <person name="Talag J."/>
            <person name="Zuccolo A."/>
            <person name="Fan C."/>
            <person name="Sebastian A."/>
            <person name="Kramer M."/>
            <person name="Spiegel L."/>
            <person name="Nascimento L."/>
            <person name="Zutavern T."/>
            <person name="Miller B."/>
            <person name="Ambroise C."/>
            <person name="Muller S."/>
            <person name="Spooner W."/>
            <person name="Narechania A."/>
            <person name="Ren L."/>
            <person name="Wei S."/>
            <person name="Kumari S."/>
            <person name="Faga B."/>
            <person name="Levy M.J."/>
            <person name="McMahan L."/>
            <person name="Van Buren P."/>
            <person name="Vaughn M.W."/>
            <person name="Ying K."/>
            <person name="Yeh C.-T."/>
            <person name="Emrich S.J."/>
            <person name="Jia Y."/>
            <person name="Kalyanaraman A."/>
            <person name="Hsia A.-P."/>
            <person name="Barbazuk W.B."/>
            <person name="Baucom R.S."/>
            <person name="Brutnell T.P."/>
            <person name="Carpita N.C."/>
            <person name="Chaparro C."/>
            <person name="Chia J.-M."/>
            <person name="Deragon J.-M."/>
            <person name="Estill J.C."/>
            <person name="Fu Y."/>
            <person name="Jeddeloh J.A."/>
            <person name="Han Y."/>
            <person name="Lee H."/>
            <person name="Li P."/>
            <person name="Lisch D.R."/>
            <person name="Liu S."/>
            <person name="Liu Z."/>
            <person name="Nagel D.H."/>
            <person name="McCann M.C."/>
            <person name="SanMiguel P."/>
            <person name="Myers A.M."/>
            <person name="Nettleton D."/>
            <person name="Nguyen J."/>
            <person name="Penning B.W."/>
            <person name="Ponnala L."/>
            <person name="Schneider K.L."/>
            <person name="Schwartz D.C."/>
            <person name="Sharma A."/>
            <person name="Soderlund C."/>
            <person name="Springer N.M."/>
            <person name="Sun Q."/>
            <person name="Wang H."/>
            <person name="Waterman M."/>
            <person name="Westerman R."/>
            <person name="Wolfgruber T.K."/>
            <person name="Yang L."/>
            <person name="Yu Y."/>
            <person name="Zhang L."/>
            <person name="Zhou S."/>
            <person name="Zhu Q."/>
            <person name="Bennetzen J.L."/>
            <person name="Dawe R.K."/>
            <person name="Jiang J."/>
            <person name="Jiang N."/>
            <person name="Presting G.G."/>
            <person name="Wessler S.R."/>
            <person name="Aluru S."/>
            <person name="Martienssen R.A."/>
            <person name="Clifton S.W."/>
            <person name="McCombie W.R."/>
            <person name="Wing R.A."/>
            <person name="Wilson R.K."/>
        </authorList>
    </citation>
    <scope>NUCLEOTIDE SEQUENCE [LARGE SCALE GENOMIC DNA]</scope>
    <source>
        <strain evidence="2">cv. B73</strain>
    </source>
</reference>
<keyword evidence="2" id="KW-1185">Reference proteome</keyword>
<dbReference type="GO" id="GO:0001522">
    <property type="term" value="P:pseudouridine synthesis"/>
    <property type="evidence" value="ECO:0007669"/>
    <property type="project" value="InterPro"/>
</dbReference>
<dbReference type="InterPro" id="IPR020103">
    <property type="entry name" value="PsdUridine_synth_cat_dom_sf"/>
</dbReference>
<reference evidence="1" key="3">
    <citation type="submission" date="2021-05" db="UniProtKB">
        <authorList>
            <consortium name="EnsemblPlants"/>
        </authorList>
    </citation>
    <scope>IDENTIFICATION</scope>
    <source>
        <strain evidence="1">cv. B73</strain>
    </source>
</reference>
<reference evidence="1" key="2">
    <citation type="submission" date="2019-07" db="EMBL/GenBank/DDBJ databases">
        <authorList>
            <person name="Seetharam A."/>
            <person name="Woodhouse M."/>
            <person name="Cannon E."/>
        </authorList>
    </citation>
    <scope>NUCLEOTIDE SEQUENCE [LARGE SCALE GENOMIC DNA]</scope>
    <source>
        <strain evidence="1">cv. B73</strain>
    </source>
</reference>
<sequence length="85" mass="9654">MVALNKPFGLQVLPKGLFQQRTVLAQLQLKDGKMASSCRFKRKDVQSHPVPVHHLGRGTSGEKAGDGCFCVWRRQIWFPTHLIDR</sequence>